<dbReference type="Gramene" id="EOY21747">
    <property type="protein sequence ID" value="EOY21747"/>
    <property type="gene ID" value="TCM_013856"/>
</dbReference>
<protein>
    <submittedName>
        <fullName evidence="1">F6A14.6 protein, putative</fullName>
    </submittedName>
</protein>
<dbReference type="EMBL" id="CM001881">
    <property type="protein sequence ID" value="EOY21747.1"/>
    <property type="molecule type" value="Genomic_DNA"/>
</dbReference>
<dbReference type="OMA" id="YEMFPQA"/>
<dbReference type="InParanoid" id="A0A061FY10"/>
<dbReference type="eggNOG" id="ENOG502QW45">
    <property type="taxonomic scope" value="Eukaryota"/>
</dbReference>
<proteinExistence type="predicted"/>
<dbReference type="AlphaFoldDB" id="A0A061FY10"/>
<evidence type="ECO:0000313" key="1">
    <source>
        <dbReference type="EMBL" id="EOY21747.1"/>
    </source>
</evidence>
<dbReference type="PANTHER" id="PTHR37181">
    <property type="entry name" value="F6A14.6 PROTEIN"/>
    <property type="match status" value="1"/>
</dbReference>
<dbReference type="Proteomes" id="UP000026915">
    <property type="component" value="Chromosome 3"/>
</dbReference>
<dbReference type="STRING" id="3641.A0A061FY10"/>
<dbReference type="PANTHER" id="PTHR37181:SF1">
    <property type="entry name" value="F6A14.6 PROTEIN"/>
    <property type="match status" value="1"/>
</dbReference>
<keyword evidence="2" id="KW-1185">Reference proteome</keyword>
<accession>A0A061FY10</accession>
<gene>
    <name evidence="1" type="ORF">TCM_013856</name>
</gene>
<dbReference type="FunCoup" id="A0A061FY10">
    <property type="interactions" value="666"/>
</dbReference>
<name>A0A061FY10_THECC</name>
<reference evidence="1 2" key="1">
    <citation type="journal article" date="2013" name="Genome Biol.">
        <title>The genome sequence of the most widely cultivated cacao type and its use to identify candidate genes regulating pod color.</title>
        <authorList>
            <person name="Motamayor J.C."/>
            <person name="Mockaitis K."/>
            <person name="Schmutz J."/>
            <person name="Haiminen N."/>
            <person name="Iii D.L."/>
            <person name="Cornejo O."/>
            <person name="Findley S.D."/>
            <person name="Zheng P."/>
            <person name="Utro F."/>
            <person name="Royaert S."/>
            <person name="Saski C."/>
            <person name="Jenkins J."/>
            <person name="Podicheti R."/>
            <person name="Zhao M."/>
            <person name="Scheffler B.E."/>
            <person name="Stack J.C."/>
            <person name="Feltus F.A."/>
            <person name="Mustiga G.M."/>
            <person name="Amores F."/>
            <person name="Phillips W."/>
            <person name="Marelli J.P."/>
            <person name="May G.D."/>
            <person name="Shapiro H."/>
            <person name="Ma J."/>
            <person name="Bustamante C.D."/>
            <person name="Schnell R.J."/>
            <person name="Main D."/>
            <person name="Gilbert D."/>
            <person name="Parida L."/>
            <person name="Kuhn D.N."/>
        </authorList>
    </citation>
    <scope>NUCLEOTIDE SEQUENCE [LARGE SCALE GENOMIC DNA]</scope>
    <source>
        <strain evidence="2">cv. Matina 1-6</strain>
    </source>
</reference>
<sequence>MTLLDVVTKASDNIEPRSSQADHPIVLNPDDIFLKLKPDVENPNPTSLVSPLSGWAISPTDAKLIDLSKKFFTKLNRKLKDIHNFNKQEFLELLNPFLEKIKEKGGIFIGVDSNDSRYTSVLIEKVGFLMGRDVLSLILEACTSLEVWELLEALIVNGLVDHSCYSNLIINVAAKKKLDLLCLSVKHAHHLGSSELLCILKYFLCPPKDCNFSMVNVRKEWESQALLAIEKARIGKKSRLAKEASILLMVAHDGFSDAELCLHYLLASNNVDEVVLSSSLGKLSGKEMMNLIRYLGKWLRKYERFPQAIPCPKASSALGLKACDWVPKLEDVVKCLGFVLDENFSSLMLHPEFHEELKSIEGVVSSLAFEARFGSLMANVIEKLRAGDVQS</sequence>
<dbReference type="HOGENOM" id="CLU_058925_0_0_1"/>
<organism evidence="1 2">
    <name type="scientific">Theobroma cacao</name>
    <name type="common">Cacao</name>
    <name type="synonym">Cocoa</name>
    <dbReference type="NCBI Taxonomy" id="3641"/>
    <lineage>
        <taxon>Eukaryota</taxon>
        <taxon>Viridiplantae</taxon>
        <taxon>Streptophyta</taxon>
        <taxon>Embryophyta</taxon>
        <taxon>Tracheophyta</taxon>
        <taxon>Spermatophyta</taxon>
        <taxon>Magnoliopsida</taxon>
        <taxon>eudicotyledons</taxon>
        <taxon>Gunneridae</taxon>
        <taxon>Pentapetalae</taxon>
        <taxon>rosids</taxon>
        <taxon>malvids</taxon>
        <taxon>Malvales</taxon>
        <taxon>Malvaceae</taxon>
        <taxon>Byttnerioideae</taxon>
        <taxon>Theobroma</taxon>
    </lineage>
</organism>
<evidence type="ECO:0000313" key="2">
    <source>
        <dbReference type="Proteomes" id="UP000026915"/>
    </source>
</evidence>
<dbReference type="GO" id="GO:0006364">
    <property type="term" value="P:rRNA processing"/>
    <property type="evidence" value="ECO:0007669"/>
    <property type="project" value="EnsemblPlants"/>
</dbReference>